<feature type="domain" description="Phosphatidic acid phosphatase type 2/haloperoxidase" evidence="2">
    <location>
        <begin position="130"/>
        <end position="232"/>
    </location>
</feature>
<dbReference type="EMBL" id="JALBGC010000006">
    <property type="protein sequence ID" value="MCI1189661.1"/>
    <property type="molecule type" value="Genomic_DNA"/>
</dbReference>
<dbReference type="SMART" id="SM00014">
    <property type="entry name" value="acidPPc"/>
    <property type="match status" value="1"/>
</dbReference>
<comment type="caution">
    <text evidence="3">The sequence shown here is derived from an EMBL/GenBank/DDBJ whole genome shotgun (WGS) entry which is preliminary data.</text>
</comment>
<evidence type="ECO:0000259" key="2">
    <source>
        <dbReference type="SMART" id="SM00014"/>
    </source>
</evidence>
<feature type="signal peptide" evidence="1">
    <location>
        <begin position="1"/>
        <end position="24"/>
    </location>
</feature>
<sequence>MRFSLFKSVGLSWLLAAPVTSALAQQVPKPAADTLHKYERPATGLGAVEKKSFFQSKGFRASIIPAVLIGYGVSTINGHGFYSSYQAHDDIRRVFGDYRNHADNYLQFAPYLELGGVLLAGVKSRNDRVNLGLVILKSELIMVTSVYIVKFATNIDRPDGTPTAFPSGHTAQAFLAASILHTELRDKSQWYGIGAYTIATGVAALRMINDKHWESDVVAGAGFGIFSAHLGYLTHRYRWGHKPNETATLHVSPLYYAGATGLSLNWQLH</sequence>
<name>A0A9X1VIX2_9BACT</name>
<proteinExistence type="predicted"/>
<keyword evidence="1" id="KW-0732">Signal</keyword>
<dbReference type="InterPro" id="IPR036938">
    <property type="entry name" value="PAP2/HPO_sf"/>
</dbReference>
<evidence type="ECO:0000256" key="1">
    <source>
        <dbReference type="SAM" id="SignalP"/>
    </source>
</evidence>
<dbReference type="Pfam" id="PF01569">
    <property type="entry name" value="PAP2"/>
    <property type="match status" value="1"/>
</dbReference>
<dbReference type="SUPFAM" id="SSF48317">
    <property type="entry name" value="Acid phosphatase/Vanadium-dependent haloperoxidase"/>
    <property type="match status" value="1"/>
</dbReference>
<dbReference type="CDD" id="cd03394">
    <property type="entry name" value="PAP2_like_5"/>
    <property type="match status" value="1"/>
</dbReference>
<protein>
    <submittedName>
        <fullName evidence="3">Phosphatase PAP2 family protein</fullName>
    </submittedName>
</protein>
<dbReference type="InterPro" id="IPR000326">
    <property type="entry name" value="PAP2/HPO"/>
</dbReference>
<feature type="chain" id="PRO_5040969951" evidence="1">
    <location>
        <begin position="25"/>
        <end position="269"/>
    </location>
</feature>
<evidence type="ECO:0000313" key="4">
    <source>
        <dbReference type="Proteomes" id="UP001139193"/>
    </source>
</evidence>
<accession>A0A9X1VIX2</accession>
<dbReference type="AlphaFoldDB" id="A0A9X1VIX2"/>
<evidence type="ECO:0000313" key="3">
    <source>
        <dbReference type="EMBL" id="MCI1189661.1"/>
    </source>
</evidence>
<dbReference type="Proteomes" id="UP001139193">
    <property type="component" value="Unassembled WGS sequence"/>
</dbReference>
<keyword evidence="4" id="KW-1185">Reference proteome</keyword>
<reference evidence="3" key="1">
    <citation type="submission" date="2022-03" db="EMBL/GenBank/DDBJ databases">
        <title>Bacterial whole genome sequence for Hymenobacter sp. DH14.</title>
        <authorList>
            <person name="Le V."/>
        </authorList>
    </citation>
    <scope>NUCLEOTIDE SEQUENCE</scope>
    <source>
        <strain evidence="3">DH14</strain>
    </source>
</reference>
<dbReference type="RefSeq" id="WP_241937875.1">
    <property type="nucleotide sequence ID" value="NZ_JALBGC010000006.1"/>
</dbReference>
<gene>
    <name evidence="3" type="ORF">MON38_19745</name>
</gene>
<dbReference type="Gene3D" id="1.20.144.10">
    <property type="entry name" value="Phosphatidic acid phosphatase type 2/haloperoxidase"/>
    <property type="match status" value="1"/>
</dbReference>
<organism evidence="3 4">
    <name type="scientific">Hymenobacter cyanobacteriorum</name>
    <dbReference type="NCBI Taxonomy" id="2926463"/>
    <lineage>
        <taxon>Bacteria</taxon>
        <taxon>Pseudomonadati</taxon>
        <taxon>Bacteroidota</taxon>
        <taxon>Cytophagia</taxon>
        <taxon>Cytophagales</taxon>
        <taxon>Hymenobacteraceae</taxon>
        <taxon>Hymenobacter</taxon>
    </lineage>
</organism>